<dbReference type="InterPro" id="IPR036890">
    <property type="entry name" value="HATPase_C_sf"/>
</dbReference>
<dbReference type="EC" id="2.7.13.3" evidence="3"/>
<feature type="domain" description="HAMP" evidence="11">
    <location>
        <begin position="342"/>
        <end position="394"/>
    </location>
</feature>
<dbReference type="InterPro" id="IPR050640">
    <property type="entry name" value="Bact_2-comp_sensor_kinase"/>
</dbReference>
<keyword evidence="13" id="KW-1185">Reference proteome</keyword>
<comment type="catalytic activity">
    <reaction evidence="1">
        <text>ATP + protein L-histidine = ADP + protein N-phospho-L-histidine.</text>
        <dbReference type="EC" id="2.7.13.3"/>
    </reaction>
</comment>
<feature type="transmembrane region" description="Helical" evidence="10">
    <location>
        <begin position="29"/>
        <end position="48"/>
    </location>
</feature>
<accession>A0A944CP24</accession>
<dbReference type="AlphaFoldDB" id="A0A944CP24"/>
<sequence>MLGVIIMDFQKKFKETANWLDQLSLQQKLIALYIIIIIIPIIIFISIYSSNVYDRAINEIRIKSENALEIEKIHIKNNIESMRRTAQMVVSDMEFIDFVKSRNEANIDQLIDFRMNELSNVTRLQANNPAIENIRLYTTNPYITEMWPILFKEERIFEKPWREEVINRNGMEVWWFDQQTEDVLERLPSQNTAKISLLRELDYPKDEHLGIIEINMFLKNFFPKMFGTMQDPDSVYVVIDKDNNIIRNYHHTFLEDEGIDTEDLKLKFNRSKHEGTGSFQFKNKETPYLVITAYIDDLDAYLLNIISLESLYAETAKTRNVIFSGIIFLVIVLSFVTYVLILLLLKKMYKLKDSMKRVEQGDFSVDVEIDGQDEISELAFHFKSLLGKMNGLIADAVNKQATAKETELKALKTQIDSHFLYNTLENIKMMAEIEGEYAISDAVTALGEMMRYNLKWKNDFVVLDEELNYIKNYVDIMNLRLDGQLTLNIDVPNELRDQEVLKMSLQPIIENAIKHGIIPNHQKSKGLLQVFARCSDDYVIIEIQDNGVGMTAEECEFLNESIQAGQENHSLGSKGGNGIGIHNVNERIQLYYGTEYGVFVTSVKGEFTMVTVKMPCKIMKGGSQSV</sequence>
<dbReference type="InterPro" id="IPR003594">
    <property type="entry name" value="HATPase_dom"/>
</dbReference>
<keyword evidence="7" id="KW-0418">Kinase</keyword>
<evidence type="ECO:0000256" key="3">
    <source>
        <dbReference type="ARBA" id="ARBA00012438"/>
    </source>
</evidence>
<dbReference type="Pfam" id="PF02518">
    <property type="entry name" value="HATPase_c"/>
    <property type="match status" value="1"/>
</dbReference>
<evidence type="ECO:0000259" key="11">
    <source>
        <dbReference type="PROSITE" id="PS50885"/>
    </source>
</evidence>
<evidence type="ECO:0000256" key="9">
    <source>
        <dbReference type="ARBA" id="ARBA00023136"/>
    </source>
</evidence>
<organism evidence="12 13">
    <name type="scientific">Mesobacillus boroniphilus</name>
    <dbReference type="NCBI Taxonomy" id="308892"/>
    <lineage>
        <taxon>Bacteria</taxon>
        <taxon>Bacillati</taxon>
        <taxon>Bacillota</taxon>
        <taxon>Bacilli</taxon>
        <taxon>Bacillales</taxon>
        <taxon>Bacillaceae</taxon>
        <taxon>Mesobacillus</taxon>
    </lineage>
</organism>
<reference evidence="12 13" key="1">
    <citation type="journal article" date="2021" name="Microorganisms">
        <title>Bacterial Dimethylsulfoniopropionate Biosynthesis in the East China Sea.</title>
        <authorList>
            <person name="Liu J."/>
            <person name="Zhang Y."/>
            <person name="Liu J."/>
            <person name="Zhong H."/>
            <person name="Williams B.T."/>
            <person name="Zheng Y."/>
            <person name="Curson A.R.J."/>
            <person name="Sun C."/>
            <person name="Sun H."/>
            <person name="Song D."/>
            <person name="Wagner Mackenzie B."/>
            <person name="Bermejo Martinez A."/>
            <person name="Todd J.D."/>
            <person name="Zhang X.H."/>
        </authorList>
    </citation>
    <scope>NUCLEOTIDE SEQUENCE [LARGE SCALE GENOMIC DNA]</scope>
    <source>
        <strain evidence="12 13">ESS08</strain>
    </source>
</reference>
<dbReference type="GO" id="GO:0005886">
    <property type="term" value="C:plasma membrane"/>
    <property type="evidence" value="ECO:0007669"/>
    <property type="project" value="UniProtKB-SubCell"/>
</dbReference>
<evidence type="ECO:0000256" key="6">
    <source>
        <dbReference type="ARBA" id="ARBA00022679"/>
    </source>
</evidence>
<dbReference type="Gene3D" id="3.30.565.10">
    <property type="entry name" value="Histidine kinase-like ATPase, C-terminal domain"/>
    <property type="match status" value="1"/>
</dbReference>
<evidence type="ECO:0000313" key="13">
    <source>
        <dbReference type="Proteomes" id="UP000761411"/>
    </source>
</evidence>
<keyword evidence="4" id="KW-1003">Cell membrane</keyword>
<name>A0A944CP24_9BACI</name>
<dbReference type="Pfam" id="PF00672">
    <property type="entry name" value="HAMP"/>
    <property type="match status" value="1"/>
</dbReference>
<dbReference type="SMART" id="SM00304">
    <property type="entry name" value="HAMP"/>
    <property type="match status" value="1"/>
</dbReference>
<feature type="transmembrane region" description="Helical" evidence="10">
    <location>
        <begin position="321"/>
        <end position="345"/>
    </location>
</feature>
<evidence type="ECO:0000256" key="8">
    <source>
        <dbReference type="ARBA" id="ARBA00023012"/>
    </source>
</evidence>
<dbReference type="SUPFAM" id="SSF55874">
    <property type="entry name" value="ATPase domain of HSP90 chaperone/DNA topoisomerase II/histidine kinase"/>
    <property type="match status" value="1"/>
</dbReference>
<dbReference type="InterPro" id="IPR004358">
    <property type="entry name" value="Sig_transdc_His_kin-like_C"/>
</dbReference>
<keyword evidence="8" id="KW-0902">Two-component regulatory system</keyword>
<dbReference type="PANTHER" id="PTHR34220:SF7">
    <property type="entry name" value="SENSOR HISTIDINE KINASE YPDA"/>
    <property type="match status" value="1"/>
</dbReference>
<evidence type="ECO:0000256" key="7">
    <source>
        <dbReference type="ARBA" id="ARBA00022777"/>
    </source>
</evidence>
<dbReference type="GO" id="GO:0000155">
    <property type="term" value="F:phosphorelay sensor kinase activity"/>
    <property type="evidence" value="ECO:0007669"/>
    <property type="project" value="InterPro"/>
</dbReference>
<dbReference type="SUPFAM" id="SSF158472">
    <property type="entry name" value="HAMP domain-like"/>
    <property type="match status" value="1"/>
</dbReference>
<dbReference type="SMART" id="SM00387">
    <property type="entry name" value="HATPase_c"/>
    <property type="match status" value="1"/>
</dbReference>
<keyword evidence="6" id="KW-0808">Transferase</keyword>
<dbReference type="PANTHER" id="PTHR34220">
    <property type="entry name" value="SENSOR HISTIDINE KINASE YPDA"/>
    <property type="match status" value="1"/>
</dbReference>
<comment type="subcellular location">
    <subcellularLocation>
        <location evidence="2">Cell membrane</location>
        <topology evidence="2">Multi-pass membrane protein</topology>
    </subcellularLocation>
</comment>
<evidence type="ECO:0000256" key="10">
    <source>
        <dbReference type="SAM" id="Phobius"/>
    </source>
</evidence>
<proteinExistence type="predicted"/>
<dbReference type="PRINTS" id="PR00344">
    <property type="entry name" value="BCTRLSENSOR"/>
</dbReference>
<keyword evidence="5" id="KW-0597">Phosphoprotein</keyword>
<dbReference type="Gene3D" id="6.10.340.10">
    <property type="match status" value="1"/>
</dbReference>
<keyword evidence="10" id="KW-0812">Transmembrane</keyword>
<gene>
    <name evidence="12" type="ORF">DYI25_17290</name>
</gene>
<evidence type="ECO:0000256" key="1">
    <source>
        <dbReference type="ARBA" id="ARBA00000085"/>
    </source>
</evidence>
<dbReference type="CDD" id="cd06225">
    <property type="entry name" value="HAMP"/>
    <property type="match status" value="1"/>
</dbReference>
<dbReference type="Pfam" id="PF06580">
    <property type="entry name" value="His_kinase"/>
    <property type="match status" value="1"/>
</dbReference>
<protein>
    <recommendedName>
        <fullName evidence="3">histidine kinase</fullName>
        <ecNumber evidence="3">2.7.13.3</ecNumber>
    </recommendedName>
</protein>
<dbReference type="InterPro" id="IPR003660">
    <property type="entry name" value="HAMP_dom"/>
</dbReference>
<evidence type="ECO:0000313" key="12">
    <source>
        <dbReference type="EMBL" id="MBS8266186.1"/>
    </source>
</evidence>
<dbReference type="Proteomes" id="UP000761411">
    <property type="component" value="Unassembled WGS sequence"/>
</dbReference>
<dbReference type="PROSITE" id="PS50885">
    <property type="entry name" value="HAMP"/>
    <property type="match status" value="1"/>
</dbReference>
<evidence type="ECO:0000256" key="5">
    <source>
        <dbReference type="ARBA" id="ARBA00022553"/>
    </source>
</evidence>
<dbReference type="EMBL" id="QTKX01000002">
    <property type="protein sequence ID" value="MBS8266186.1"/>
    <property type="molecule type" value="Genomic_DNA"/>
</dbReference>
<comment type="caution">
    <text evidence="12">The sequence shown here is derived from an EMBL/GenBank/DDBJ whole genome shotgun (WGS) entry which is preliminary data.</text>
</comment>
<evidence type="ECO:0000256" key="4">
    <source>
        <dbReference type="ARBA" id="ARBA00022475"/>
    </source>
</evidence>
<keyword evidence="10" id="KW-1133">Transmembrane helix</keyword>
<dbReference type="InterPro" id="IPR010559">
    <property type="entry name" value="Sig_transdc_His_kin_internal"/>
</dbReference>
<keyword evidence="9 10" id="KW-0472">Membrane</keyword>
<evidence type="ECO:0000256" key="2">
    <source>
        <dbReference type="ARBA" id="ARBA00004651"/>
    </source>
</evidence>